<evidence type="ECO:0000313" key="4">
    <source>
        <dbReference type="Proteomes" id="UP000030151"/>
    </source>
</evidence>
<sequence>MVRFNFISFALAAQGLQAALSRPRNQLEPLTRDVSQPAQDAHYTAQQIVDDGEDNFNKGKNEGVGDELLHG</sequence>
<evidence type="ECO:0000256" key="2">
    <source>
        <dbReference type="SAM" id="SignalP"/>
    </source>
</evidence>
<feature type="region of interest" description="Disordered" evidence="1">
    <location>
        <begin position="48"/>
        <end position="71"/>
    </location>
</feature>
<organism evidence="3 4">
    <name type="scientific">Metarhizium robertsii</name>
    <dbReference type="NCBI Taxonomy" id="568076"/>
    <lineage>
        <taxon>Eukaryota</taxon>
        <taxon>Fungi</taxon>
        <taxon>Dikarya</taxon>
        <taxon>Ascomycota</taxon>
        <taxon>Pezizomycotina</taxon>
        <taxon>Sordariomycetes</taxon>
        <taxon>Hypocreomycetidae</taxon>
        <taxon>Hypocreales</taxon>
        <taxon>Clavicipitaceae</taxon>
        <taxon>Metarhizium</taxon>
    </lineage>
</organism>
<evidence type="ECO:0000256" key="1">
    <source>
        <dbReference type="SAM" id="MobiDB-lite"/>
    </source>
</evidence>
<reference evidence="3 4" key="1">
    <citation type="submission" date="2014-02" db="EMBL/GenBank/DDBJ databases">
        <title>The genome sequence of the entomopathogenic fungus Metarhizium robertsii ARSEF 2575.</title>
        <authorList>
            <person name="Giuliano Garisto Donzelli B."/>
            <person name="Roe B.A."/>
            <person name="Macmil S.L."/>
            <person name="Krasnoff S.B."/>
            <person name="Gibson D.M."/>
        </authorList>
    </citation>
    <scope>NUCLEOTIDE SEQUENCE [LARGE SCALE GENOMIC DNA]</scope>
    <source>
        <strain evidence="3 4">ARSEF 2575</strain>
    </source>
</reference>
<name>A0A014PNA9_9HYPO</name>
<comment type="caution">
    <text evidence="3">The sequence shown here is derived from an EMBL/GenBank/DDBJ whole genome shotgun (WGS) entry which is preliminary data.</text>
</comment>
<proteinExistence type="predicted"/>
<keyword evidence="2" id="KW-0732">Signal</keyword>
<dbReference type="HOGENOM" id="CLU_2740585_0_0_1"/>
<feature type="chain" id="PRO_5001474499" evidence="2">
    <location>
        <begin position="22"/>
        <end position="71"/>
    </location>
</feature>
<feature type="compositionally biased region" description="Basic and acidic residues" evidence="1">
    <location>
        <begin position="55"/>
        <end position="71"/>
    </location>
</feature>
<protein>
    <submittedName>
        <fullName evidence="3">Uncharacterized protein</fullName>
    </submittedName>
</protein>
<dbReference type="EMBL" id="JELW01000025">
    <property type="protein sequence ID" value="EXU98591.1"/>
    <property type="molecule type" value="Genomic_DNA"/>
</dbReference>
<gene>
    <name evidence="3" type="ORF">X797_008305</name>
</gene>
<dbReference type="AlphaFoldDB" id="A0A014PNA9"/>
<dbReference type="Proteomes" id="UP000030151">
    <property type="component" value="Unassembled WGS sequence"/>
</dbReference>
<feature type="signal peptide" evidence="2">
    <location>
        <begin position="1"/>
        <end position="21"/>
    </location>
</feature>
<accession>A0A014PNA9</accession>
<evidence type="ECO:0000313" key="3">
    <source>
        <dbReference type="EMBL" id="EXU98591.1"/>
    </source>
</evidence>